<dbReference type="InterPro" id="IPR050903">
    <property type="entry name" value="Bact_Chemotaxis_MeTrfase"/>
</dbReference>
<organism evidence="7 8">
    <name type="scientific">Methanoregula formicica (strain DSM 22288 / NBRC 105244 / SMSP)</name>
    <dbReference type="NCBI Taxonomy" id="593750"/>
    <lineage>
        <taxon>Archaea</taxon>
        <taxon>Methanobacteriati</taxon>
        <taxon>Methanobacteriota</taxon>
        <taxon>Stenosarchaea group</taxon>
        <taxon>Methanomicrobia</taxon>
        <taxon>Methanomicrobiales</taxon>
        <taxon>Methanoregulaceae</taxon>
        <taxon>Methanoregula</taxon>
    </lineage>
</organism>
<evidence type="ECO:0000313" key="8">
    <source>
        <dbReference type="Proteomes" id="UP000010824"/>
    </source>
</evidence>
<sequence length="264" mass="30837">MDGFDLLKRYIEQTLKIQCGNYKEDYIKRRLLSRMRSTNAADYNEYLRYLKANPPELEVLRKALTINVTEFFRDGDVYDVLRKEVLPNLFAKRKRLRIWCAGCSTGEEPYSIAMIIHEMMAQNKELSGQIFATDIDKVVLAKAQEGIYTQKAMAKLSESQIHRHFTKLADGNYQVKDHLKELIRFRPHDLMSGTPISRWLDLITCRNVTIYFTEKQKDDLARLFHGALVSDGYYIMGKTEYLGRQVENLFVAKNSVQKVFVKKE</sequence>
<gene>
    <name evidence="7" type="ordered locus">Metfor_1631</name>
</gene>
<evidence type="ECO:0000256" key="5">
    <source>
        <dbReference type="ARBA" id="ARBA00022691"/>
    </source>
</evidence>
<dbReference type="Proteomes" id="UP000010824">
    <property type="component" value="Chromosome"/>
</dbReference>
<dbReference type="GO" id="GO:0008983">
    <property type="term" value="F:protein-glutamate O-methyltransferase activity"/>
    <property type="evidence" value="ECO:0007669"/>
    <property type="project" value="UniProtKB-EC"/>
</dbReference>
<evidence type="ECO:0000256" key="3">
    <source>
        <dbReference type="ARBA" id="ARBA00022603"/>
    </source>
</evidence>
<dbReference type="AlphaFoldDB" id="L0HFW5"/>
<dbReference type="STRING" id="593750.Metfor_1631"/>
<dbReference type="EMBL" id="CP003167">
    <property type="protein sequence ID" value="AGB02661.1"/>
    <property type="molecule type" value="Genomic_DNA"/>
</dbReference>
<dbReference type="Gene3D" id="1.10.155.10">
    <property type="entry name" value="Chemotaxis receptor methyltransferase CheR, N-terminal domain"/>
    <property type="match status" value="1"/>
</dbReference>
<dbReference type="PRINTS" id="PR00996">
    <property type="entry name" value="CHERMTFRASE"/>
</dbReference>
<feature type="domain" description="CheR-type methyltransferase" evidence="6">
    <location>
        <begin position="1"/>
        <end position="263"/>
    </location>
</feature>
<reference evidence="8" key="1">
    <citation type="submission" date="2011-12" db="EMBL/GenBank/DDBJ databases">
        <title>Complete sequence of Methanoregula formicicum SMSP.</title>
        <authorList>
            <person name="Lucas S."/>
            <person name="Han J."/>
            <person name="Lapidus A."/>
            <person name="Cheng J.-F."/>
            <person name="Goodwin L."/>
            <person name="Pitluck S."/>
            <person name="Peters L."/>
            <person name="Ovchinnikova G."/>
            <person name="Teshima H."/>
            <person name="Detter J.C."/>
            <person name="Han C."/>
            <person name="Tapia R."/>
            <person name="Land M."/>
            <person name="Hauser L."/>
            <person name="Kyrpides N."/>
            <person name="Ivanova N."/>
            <person name="Pagani I."/>
            <person name="Imachi H."/>
            <person name="Tamaki H."/>
            <person name="Sekiguchi Y."/>
            <person name="Kamagata Y."/>
            <person name="Cadillo-Quiroz H."/>
            <person name="Zinder S."/>
            <person name="Liu W.-T."/>
            <person name="Woyke T."/>
        </authorList>
    </citation>
    <scope>NUCLEOTIDE SEQUENCE [LARGE SCALE GENOMIC DNA]</scope>
    <source>
        <strain evidence="8">DSM 22288 / NBRC 105244 / SMSP</strain>
    </source>
</reference>
<dbReference type="SUPFAM" id="SSF47757">
    <property type="entry name" value="Chemotaxis receptor methyltransferase CheR, N-terminal domain"/>
    <property type="match status" value="1"/>
</dbReference>
<evidence type="ECO:0000256" key="4">
    <source>
        <dbReference type="ARBA" id="ARBA00022679"/>
    </source>
</evidence>
<dbReference type="InterPro" id="IPR022641">
    <property type="entry name" value="CheR_N"/>
</dbReference>
<name>L0HFW5_METFS</name>
<dbReference type="InterPro" id="IPR036804">
    <property type="entry name" value="CheR_N_sf"/>
</dbReference>
<dbReference type="Pfam" id="PF03705">
    <property type="entry name" value="CheR_N"/>
    <property type="match status" value="1"/>
</dbReference>
<dbReference type="SMART" id="SM00138">
    <property type="entry name" value="MeTrc"/>
    <property type="match status" value="1"/>
</dbReference>
<dbReference type="InterPro" id="IPR022642">
    <property type="entry name" value="CheR_C"/>
</dbReference>
<dbReference type="PROSITE" id="PS50123">
    <property type="entry name" value="CHER"/>
    <property type="match status" value="1"/>
</dbReference>
<evidence type="ECO:0000313" key="7">
    <source>
        <dbReference type="EMBL" id="AGB02661.1"/>
    </source>
</evidence>
<dbReference type="KEGG" id="mfo:Metfor_1631"/>
<dbReference type="GO" id="GO:0032259">
    <property type="term" value="P:methylation"/>
    <property type="evidence" value="ECO:0007669"/>
    <property type="project" value="UniProtKB-KW"/>
</dbReference>
<evidence type="ECO:0000256" key="2">
    <source>
        <dbReference type="ARBA" id="ARBA00012534"/>
    </source>
</evidence>
<dbReference type="OrthoDB" id="10657at2157"/>
<accession>L0HFW5</accession>
<dbReference type="GeneID" id="14308020"/>
<dbReference type="eggNOG" id="arCOG04402">
    <property type="taxonomic scope" value="Archaea"/>
</dbReference>
<dbReference type="SUPFAM" id="SSF53335">
    <property type="entry name" value="S-adenosyl-L-methionine-dependent methyltransferases"/>
    <property type="match status" value="1"/>
</dbReference>
<reference evidence="7 8" key="2">
    <citation type="journal article" date="2014" name="Genome Announc.">
        <title>Complete Genome Sequence of Methanoregula formicica SMSPT, a Mesophilic Hydrogenotrophic Methanogen Isolated from a Methanogenic Upflow Anaerobic Sludge Blanket Reactor.</title>
        <authorList>
            <person name="Yamamoto K."/>
            <person name="Tamaki H."/>
            <person name="Cadillo-Quiroz H."/>
            <person name="Imachi H."/>
            <person name="Kyrpides N."/>
            <person name="Woyke T."/>
            <person name="Goodwin L."/>
            <person name="Zinder S.H."/>
            <person name="Kamagata Y."/>
            <person name="Liu W.T."/>
        </authorList>
    </citation>
    <scope>NUCLEOTIDE SEQUENCE [LARGE SCALE GENOMIC DNA]</scope>
    <source>
        <strain evidence="8">DSM 22288 / NBRC 105244 / SMSP</strain>
    </source>
</reference>
<keyword evidence="3 7" id="KW-0489">Methyltransferase</keyword>
<dbReference type="RefSeq" id="WP_015285624.1">
    <property type="nucleotide sequence ID" value="NC_019943.1"/>
</dbReference>
<dbReference type="InterPro" id="IPR000780">
    <property type="entry name" value="CheR_MeTrfase"/>
</dbReference>
<dbReference type="Gene3D" id="3.40.50.150">
    <property type="entry name" value="Vaccinia Virus protein VP39"/>
    <property type="match status" value="1"/>
</dbReference>
<proteinExistence type="predicted"/>
<dbReference type="HOGENOM" id="CLU_025854_1_1_2"/>
<dbReference type="PANTHER" id="PTHR24422">
    <property type="entry name" value="CHEMOTAXIS PROTEIN METHYLTRANSFERASE"/>
    <property type="match status" value="1"/>
</dbReference>
<keyword evidence="8" id="KW-1185">Reference proteome</keyword>
<protein>
    <recommendedName>
        <fullName evidence="2">protein-glutamate O-methyltransferase</fullName>
        <ecNumber evidence="2">2.1.1.80</ecNumber>
    </recommendedName>
</protein>
<dbReference type="InterPro" id="IPR029063">
    <property type="entry name" value="SAM-dependent_MTases_sf"/>
</dbReference>
<comment type="catalytic activity">
    <reaction evidence="1">
        <text>L-glutamyl-[protein] + S-adenosyl-L-methionine = [protein]-L-glutamate 5-O-methyl ester + S-adenosyl-L-homocysteine</text>
        <dbReference type="Rhea" id="RHEA:24452"/>
        <dbReference type="Rhea" id="RHEA-COMP:10208"/>
        <dbReference type="Rhea" id="RHEA-COMP:10311"/>
        <dbReference type="ChEBI" id="CHEBI:29973"/>
        <dbReference type="ChEBI" id="CHEBI:57856"/>
        <dbReference type="ChEBI" id="CHEBI:59789"/>
        <dbReference type="ChEBI" id="CHEBI:82795"/>
        <dbReference type="EC" id="2.1.1.80"/>
    </reaction>
</comment>
<keyword evidence="4" id="KW-0808">Transferase</keyword>
<keyword evidence="5" id="KW-0949">S-adenosyl-L-methionine</keyword>
<evidence type="ECO:0000259" key="6">
    <source>
        <dbReference type="PROSITE" id="PS50123"/>
    </source>
</evidence>
<dbReference type="Pfam" id="PF01739">
    <property type="entry name" value="CheR"/>
    <property type="match status" value="1"/>
</dbReference>
<dbReference type="PANTHER" id="PTHR24422:SF10">
    <property type="entry name" value="CHEMOTAXIS PROTEIN METHYLTRANSFERASE 2"/>
    <property type="match status" value="1"/>
</dbReference>
<dbReference type="InParanoid" id="L0HFW5"/>
<evidence type="ECO:0000256" key="1">
    <source>
        <dbReference type="ARBA" id="ARBA00001541"/>
    </source>
</evidence>
<dbReference type="EC" id="2.1.1.80" evidence="2"/>